<reference evidence="2" key="1">
    <citation type="submission" date="2015-06" db="EMBL/GenBank/DDBJ databases">
        <authorList>
            <person name="Nguyen H."/>
        </authorList>
    </citation>
    <scope>NUCLEOTIDE SEQUENCE</scope>
    <source>
        <strain evidence="2">DAOM 180753</strain>
    </source>
</reference>
<evidence type="ECO:0000259" key="1">
    <source>
        <dbReference type="PROSITE" id="PS50011"/>
    </source>
</evidence>
<comment type="caution">
    <text evidence="2">The sequence shown here is derived from an EMBL/GenBank/DDBJ whole genome shotgun (WGS) entry which is preliminary data.</text>
</comment>
<dbReference type="GO" id="GO:0004672">
    <property type="term" value="F:protein kinase activity"/>
    <property type="evidence" value="ECO:0007669"/>
    <property type="project" value="InterPro"/>
</dbReference>
<gene>
    <name evidence="2" type="ORF">VN97_g11543</name>
</gene>
<evidence type="ECO:0000313" key="3">
    <source>
        <dbReference type="Proteomes" id="UP001227192"/>
    </source>
</evidence>
<dbReference type="Gene3D" id="1.10.510.10">
    <property type="entry name" value="Transferase(Phosphotransferase) domain 1"/>
    <property type="match status" value="1"/>
</dbReference>
<evidence type="ECO:0000313" key="2">
    <source>
        <dbReference type="EMBL" id="KAJ9481908.1"/>
    </source>
</evidence>
<protein>
    <recommendedName>
        <fullName evidence="1">Protein kinase domain-containing protein</fullName>
    </recommendedName>
</protein>
<dbReference type="PROSITE" id="PS50011">
    <property type="entry name" value="PROTEIN_KINASE_DOM"/>
    <property type="match status" value="1"/>
</dbReference>
<dbReference type="GO" id="GO:0005524">
    <property type="term" value="F:ATP binding"/>
    <property type="evidence" value="ECO:0007669"/>
    <property type="project" value="InterPro"/>
</dbReference>
<dbReference type="EMBL" id="LACB01000656">
    <property type="protein sequence ID" value="KAJ9481908.1"/>
    <property type="molecule type" value="Genomic_DNA"/>
</dbReference>
<dbReference type="Proteomes" id="UP001227192">
    <property type="component" value="Unassembled WGS sequence"/>
</dbReference>
<dbReference type="AlphaFoldDB" id="A0AAI9T7L4"/>
<dbReference type="InterPro" id="IPR000719">
    <property type="entry name" value="Prot_kinase_dom"/>
</dbReference>
<keyword evidence="3" id="KW-1185">Reference proteome</keyword>
<sequence length="80" mass="9095">MKEIHKAGVHHQDIYPGNILLVRGNPDRLVWIDFDIATTFTDPKPEQLALSDYEIELVKGFGDALRDDQAEGLPPNTKFY</sequence>
<reference evidence="2" key="2">
    <citation type="journal article" date="2016" name="Fungal Biol.">
        <title>Ochratoxin A production by Penicillium thymicola.</title>
        <authorList>
            <person name="Nguyen H.D.T."/>
            <person name="McMullin D.R."/>
            <person name="Ponomareva E."/>
            <person name="Riley R."/>
            <person name="Pomraning K.R."/>
            <person name="Baker S.E."/>
            <person name="Seifert K.A."/>
        </authorList>
    </citation>
    <scope>NUCLEOTIDE SEQUENCE</scope>
    <source>
        <strain evidence="2">DAOM 180753</strain>
    </source>
</reference>
<organism evidence="2 3">
    <name type="scientific">Penicillium thymicola</name>
    <dbReference type="NCBI Taxonomy" id="293382"/>
    <lineage>
        <taxon>Eukaryota</taxon>
        <taxon>Fungi</taxon>
        <taxon>Dikarya</taxon>
        <taxon>Ascomycota</taxon>
        <taxon>Pezizomycotina</taxon>
        <taxon>Eurotiomycetes</taxon>
        <taxon>Eurotiomycetidae</taxon>
        <taxon>Eurotiales</taxon>
        <taxon>Aspergillaceae</taxon>
        <taxon>Penicillium</taxon>
    </lineage>
</organism>
<dbReference type="InterPro" id="IPR011009">
    <property type="entry name" value="Kinase-like_dom_sf"/>
</dbReference>
<proteinExistence type="predicted"/>
<feature type="domain" description="Protein kinase" evidence="1">
    <location>
        <begin position="1"/>
        <end position="80"/>
    </location>
</feature>
<accession>A0AAI9T7L4</accession>
<dbReference type="Pfam" id="PF06293">
    <property type="entry name" value="Kdo"/>
    <property type="match status" value="1"/>
</dbReference>
<dbReference type="SUPFAM" id="SSF56112">
    <property type="entry name" value="Protein kinase-like (PK-like)"/>
    <property type="match status" value="1"/>
</dbReference>
<name>A0AAI9T7L4_PENTH</name>